<evidence type="ECO:0000313" key="1">
    <source>
        <dbReference type="EMBL" id="UTO25899.1"/>
    </source>
</evidence>
<dbReference type="Proteomes" id="UP001059349">
    <property type="component" value="Chromosome"/>
</dbReference>
<evidence type="ECO:0000313" key="2">
    <source>
        <dbReference type="Proteomes" id="UP001059349"/>
    </source>
</evidence>
<gene>
    <name evidence="1" type="ORF">NMG93_03440</name>
</gene>
<name>A0A063Y8Y9_9BACT</name>
<dbReference type="AlphaFoldDB" id="A0A063Y8Y9"/>
<dbReference type="RefSeq" id="WP_036444694.1">
    <property type="nucleotide sequence ID" value="NZ_CP101127.1"/>
</dbReference>
<dbReference type="GeneID" id="75105535"/>
<dbReference type="EMBL" id="CP101127">
    <property type="protein sequence ID" value="UTO25899.1"/>
    <property type="molecule type" value="Genomic_DNA"/>
</dbReference>
<organism evidence="1 2">
    <name type="scientific">Metamycoplasma hyosynoviae</name>
    <dbReference type="NCBI Taxonomy" id="29559"/>
    <lineage>
        <taxon>Bacteria</taxon>
        <taxon>Bacillati</taxon>
        <taxon>Mycoplasmatota</taxon>
        <taxon>Mycoplasmoidales</taxon>
        <taxon>Metamycoplasmataceae</taxon>
        <taxon>Metamycoplasma</taxon>
    </lineage>
</organism>
<sequence length="257" mass="29317">MKNSKKISIIFSLTPVVFTPAIILISCVKIQGKINKGNEEKKIIADSKIKKADEPKKEIIVPKGGTKNGISIDKFVELIDILRLNKLGLASFNADSIKKYENEFVNNKQIKSLEIISYDDLLGTLSFNMTLKEENKELIKYEINCKGFQLPFAVKADTFKIKINQEKLDNEKKKIDDVTSNLKNYLLQAEGFISSSGEKINLLDYKDIPNLEWSFEKTQNNLYNLKITTKTRKYHNENGEVATDFTILDVIMLNLNN</sequence>
<proteinExistence type="predicted"/>
<dbReference type="STRING" id="29559.NPL3_02250"/>
<protein>
    <submittedName>
        <fullName evidence="1">Uncharacterized protein</fullName>
    </submittedName>
</protein>
<dbReference type="PROSITE" id="PS51257">
    <property type="entry name" value="PROKAR_LIPOPROTEIN"/>
    <property type="match status" value="1"/>
</dbReference>
<reference evidence="1" key="1">
    <citation type="submission" date="2022-07" db="EMBL/GenBank/DDBJ databases">
        <title>Complete genome of Mycoplasma hyosynoviae B1.</title>
        <authorList>
            <person name="Spergser J."/>
        </authorList>
    </citation>
    <scope>NUCLEOTIDE SEQUENCE</scope>
    <source>
        <strain evidence="1">B1</strain>
    </source>
</reference>
<accession>A0A063Y8Y9</accession>